<name>A0ABX5MSM5_9BURK</name>
<sequence>MTTLFDAYDLAGRPLRNRVVMAPMTRARAPGNVPNAATVRYYAQRASAGLIVTEGTPISPEGNGFVDCPGIWNDTQVAAWRDVTDAVHDLGGTIFTQIWHVGRMSHVSLQPGGAAPVSSTTAQAAKSSAFGYDEHGQPAFVTASKPHALTLDEIARVIEDFANAAQNAVDAGFDGVEIHGANGYLVEQFINGAVNDRTDAYGGDTVENRARFALAVVDACIARIGRERVGIRLSPFGRLHELGDFDGEADTFLYLARELGARGIAYVHIMDQASRGAPAMPAGFLERFRATYRSEASGTSGATLILAGGLDFQKASALLASGTIDLAAFGAPYIANPDLVERFRHGWAIAKVDASTYYGGDAHGYTDYPHYTGDAAHDSANEAAHDVTA</sequence>
<keyword evidence="3" id="KW-1185">Reference proteome</keyword>
<dbReference type="InterPro" id="IPR001155">
    <property type="entry name" value="OxRdtase_FMN_N"/>
</dbReference>
<accession>A0ABX5MSM5</accession>
<dbReference type="CDD" id="cd02933">
    <property type="entry name" value="OYE_like_FMN"/>
    <property type="match status" value="1"/>
</dbReference>
<dbReference type="Pfam" id="PF00724">
    <property type="entry name" value="Oxidored_FMN"/>
    <property type="match status" value="1"/>
</dbReference>
<protein>
    <submittedName>
        <fullName evidence="2">2,4-dienoyl-CoA reductase-like NADH-dependent reductase (Old Yellow Enzyme family)</fullName>
    </submittedName>
</protein>
<gene>
    <name evidence="2" type="ORF">C7400_105200</name>
</gene>
<organism evidence="2 3">
    <name type="scientific">Paraburkholderia tropica</name>
    <dbReference type="NCBI Taxonomy" id="92647"/>
    <lineage>
        <taxon>Bacteria</taxon>
        <taxon>Pseudomonadati</taxon>
        <taxon>Pseudomonadota</taxon>
        <taxon>Betaproteobacteria</taxon>
        <taxon>Burkholderiales</taxon>
        <taxon>Burkholderiaceae</taxon>
        <taxon>Paraburkholderia</taxon>
    </lineage>
</organism>
<dbReference type="Proteomes" id="UP000247515">
    <property type="component" value="Unassembled WGS sequence"/>
</dbReference>
<evidence type="ECO:0000313" key="3">
    <source>
        <dbReference type="Proteomes" id="UP000247515"/>
    </source>
</evidence>
<dbReference type="InterPro" id="IPR013785">
    <property type="entry name" value="Aldolase_TIM"/>
</dbReference>
<dbReference type="EMBL" id="QJJV01000005">
    <property type="protein sequence ID" value="PXX18138.1"/>
    <property type="molecule type" value="Genomic_DNA"/>
</dbReference>
<reference evidence="2 3" key="1">
    <citation type="submission" date="2018-05" db="EMBL/GenBank/DDBJ databases">
        <title>Genomic Encyclopedia of Type Strains, Phase IV (KMG-V): Genome sequencing to study the core and pangenomes of soil and plant-associated prokaryotes.</title>
        <authorList>
            <person name="Whitman W."/>
        </authorList>
    </citation>
    <scope>NUCLEOTIDE SEQUENCE [LARGE SCALE GENOMIC DNA]</scope>
    <source>
        <strain evidence="2 3">SIr-6563</strain>
    </source>
</reference>
<feature type="domain" description="NADH:flavin oxidoreductase/NADH oxidase N-terminal" evidence="1">
    <location>
        <begin position="4"/>
        <end position="346"/>
    </location>
</feature>
<evidence type="ECO:0000313" key="2">
    <source>
        <dbReference type="EMBL" id="PXX18138.1"/>
    </source>
</evidence>
<dbReference type="SUPFAM" id="SSF51395">
    <property type="entry name" value="FMN-linked oxidoreductases"/>
    <property type="match status" value="1"/>
</dbReference>
<dbReference type="InterPro" id="IPR045247">
    <property type="entry name" value="Oye-like"/>
</dbReference>
<proteinExistence type="predicted"/>
<dbReference type="PANTHER" id="PTHR22893">
    <property type="entry name" value="NADH OXIDOREDUCTASE-RELATED"/>
    <property type="match status" value="1"/>
</dbReference>
<dbReference type="Gene3D" id="3.20.20.70">
    <property type="entry name" value="Aldolase class I"/>
    <property type="match status" value="1"/>
</dbReference>
<dbReference type="RefSeq" id="WP_110327094.1">
    <property type="nucleotide sequence ID" value="NZ_JAGIXD010000017.1"/>
</dbReference>
<comment type="caution">
    <text evidence="2">The sequence shown here is derived from an EMBL/GenBank/DDBJ whole genome shotgun (WGS) entry which is preliminary data.</text>
</comment>
<evidence type="ECO:0000259" key="1">
    <source>
        <dbReference type="Pfam" id="PF00724"/>
    </source>
</evidence>
<dbReference type="PANTHER" id="PTHR22893:SF91">
    <property type="entry name" value="NADPH DEHYDROGENASE 2-RELATED"/>
    <property type="match status" value="1"/>
</dbReference>